<dbReference type="NCBIfam" id="NF001453">
    <property type="entry name" value="PRK00312.1"/>
    <property type="match status" value="1"/>
</dbReference>
<keyword evidence="3 7" id="KW-0963">Cytoplasm</keyword>
<evidence type="ECO:0000256" key="3">
    <source>
        <dbReference type="ARBA" id="ARBA00022490"/>
    </source>
</evidence>
<evidence type="ECO:0000256" key="5">
    <source>
        <dbReference type="ARBA" id="ARBA00022679"/>
    </source>
</evidence>
<evidence type="ECO:0000256" key="4">
    <source>
        <dbReference type="ARBA" id="ARBA00022603"/>
    </source>
</evidence>
<comment type="function">
    <text evidence="7">Catalyzes the methyl esterification of L-isoaspartyl residues in peptides and proteins that result from spontaneous decomposition of normal L-aspartyl and L-asparaginyl residues. It plays a role in the repair and/or degradation of damaged proteins.</text>
</comment>
<dbReference type="EC" id="2.1.1.77" evidence="7"/>
<keyword evidence="6 7" id="KW-0949">S-adenosyl-L-methionine</keyword>
<protein>
    <recommendedName>
        <fullName evidence="7">Protein-L-isoaspartate O-methyltransferase</fullName>
        <ecNumber evidence="7">2.1.1.77</ecNumber>
    </recommendedName>
    <alternativeName>
        <fullName evidence="7">L-isoaspartyl protein carboxyl methyltransferase</fullName>
    </alternativeName>
    <alternativeName>
        <fullName evidence="7">Protein L-isoaspartyl methyltransferase</fullName>
    </alternativeName>
    <alternativeName>
        <fullName evidence="7">Protein-beta-aspartate methyltransferase</fullName>
        <shortName evidence="7">PIMT</shortName>
    </alternativeName>
</protein>
<evidence type="ECO:0000256" key="6">
    <source>
        <dbReference type="ARBA" id="ARBA00022691"/>
    </source>
</evidence>
<sequence>MSNDWQLQRQRMVDEQLMPRGIHDQRVLAAMANVPRHLFVPENLQAQAYSDQALPLMLGQTISQPYIVALMAQELLLNPHEQLLEIGAGSGYAAAVFAELVHKVVTIERHQALAEQTQARLNKLGYVNVEVIWGDGSLGYPTAAPYHAISIPAATPQLAQTLLGQLHAGGRLVAPVGDAQDQQLIRLQRQGQNWQKTTISNVRFVPLIGAGGWEHAPETTAEGE</sequence>
<comment type="subcellular location">
    <subcellularLocation>
        <location evidence="1 7">Cytoplasm</location>
    </subcellularLocation>
</comment>
<dbReference type="RefSeq" id="WP_345721896.1">
    <property type="nucleotide sequence ID" value="NZ_BAABRU010000006.1"/>
</dbReference>
<dbReference type="PANTHER" id="PTHR11579:SF0">
    <property type="entry name" value="PROTEIN-L-ISOASPARTATE(D-ASPARTATE) O-METHYLTRANSFERASE"/>
    <property type="match status" value="1"/>
</dbReference>
<evidence type="ECO:0000256" key="1">
    <source>
        <dbReference type="ARBA" id="ARBA00004496"/>
    </source>
</evidence>
<dbReference type="InterPro" id="IPR000682">
    <property type="entry name" value="PCMT"/>
</dbReference>
<comment type="similarity">
    <text evidence="2 7">Belongs to the methyltransferase superfamily. L-isoaspartyl/D-aspartyl protein methyltransferase family.</text>
</comment>
<dbReference type="Pfam" id="PF01135">
    <property type="entry name" value="PCMT"/>
    <property type="match status" value="1"/>
</dbReference>
<dbReference type="CDD" id="cd02440">
    <property type="entry name" value="AdoMet_MTases"/>
    <property type="match status" value="1"/>
</dbReference>
<name>A0ABP9WYL8_9CHLR</name>
<keyword evidence="4 7" id="KW-0489">Methyltransferase</keyword>
<dbReference type="PROSITE" id="PS01279">
    <property type="entry name" value="PCMT"/>
    <property type="match status" value="1"/>
</dbReference>
<dbReference type="InterPro" id="IPR029063">
    <property type="entry name" value="SAM-dependent_MTases_sf"/>
</dbReference>
<proteinExistence type="inferred from homology"/>
<organism evidence="8 9">
    <name type="scientific">Herpetosiphon gulosus</name>
    <dbReference type="NCBI Taxonomy" id="1973496"/>
    <lineage>
        <taxon>Bacteria</taxon>
        <taxon>Bacillati</taxon>
        <taxon>Chloroflexota</taxon>
        <taxon>Chloroflexia</taxon>
        <taxon>Herpetosiphonales</taxon>
        <taxon>Herpetosiphonaceae</taxon>
        <taxon>Herpetosiphon</taxon>
    </lineage>
</organism>
<evidence type="ECO:0000313" key="8">
    <source>
        <dbReference type="EMBL" id="GAA5528284.1"/>
    </source>
</evidence>
<dbReference type="Proteomes" id="UP001428290">
    <property type="component" value="Unassembled WGS sequence"/>
</dbReference>
<gene>
    <name evidence="7 8" type="primary">pcm</name>
    <name evidence="8" type="ORF">Hgul01_02082</name>
</gene>
<keyword evidence="5 7" id="KW-0808">Transferase</keyword>
<dbReference type="Gene3D" id="3.40.50.150">
    <property type="entry name" value="Vaccinia Virus protein VP39"/>
    <property type="match status" value="1"/>
</dbReference>
<feature type="active site" evidence="7">
    <location>
        <position position="63"/>
    </location>
</feature>
<dbReference type="EMBL" id="BAABRU010000006">
    <property type="protein sequence ID" value="GAA5528284.1"/>
    <property type="molecule type" value="Genomic_DNA"/>
</dbReference>
<dbReference type="SUPFAM" id="SSF53335">
    <property type="entry name" value="S-adenosyl-L-methionine-dependent methyltransferases"/>
    <property type="match status" value="1"/>
</dbReference>
<comment type="catalytic activity">
    <reaction evidence="7">
        <text>[protein]-L-isoaspartate + S-adenosyl-L-methionine = [protein]-L-isoaspartate alpha-methyl ester + S-adenosyl-L-homocysteine</text>
        <dbReference type="Rhea" id="RHEA:12705"/>
        <dbReference type="Rhea" id="RHEA-COMP:12143"/>
        <dbReference type="Rhea" id="RHEA-COMP:12144"/>
        <dbReference type="ChEBI" id="CHEBI:57856"/>
        <dbReference type="ChEBI" id="CHEBI:59789"/>
        <dbReference type="ChEBI" id="CHEBI:90596"/>
        <dbReference type="ChEBI" id="CHEBI:90598"/>
        <dbReference type="EC" id="2.1.1.77"/>
    </reaction>
</comment>
<evidence type="ECO:0000256" key="2">
    <source>
        <dbReference type="ARBA" id="ARBA00005369"/>
    </source>
</evidence>
<accession>A0ABP9WYL8</accession>
<dbReference type="PANTHER" id="PTHR11579">
    <property type="entry name" value="PROTEIN-L-ISOASPARTATE O-METHYLTRANSFERASE"/>
    <property type="match status" value="1"/>
</dbReference>
<keyword evidence="9" id="KW-1185">Reference proteome</keyword>
<reference evidence="8 9" key="1">
    <citation type="submission" date="2024-02" db="EMBL/GenBank/DDBJ databases">
        <title>Herpetosiphon gulosus NBRC 112829.</title>
        <authorList>
            <person name="Ichikawa N."/>
            <person name="Katano-Makiyama Y."/>
            <person name="Hidaka K."/>
        </authorList>
    </citation>
    <scope>NUCLEOTIDE SEQUENCE [LARGE SCALE GENOMIC DNA]</scope>
    <source>
        <strain evidence="8 9">NBRC 112829</strain>
    </source>
</reference>
<evidence type="ECO:0000313" key="9">
    <source>
        <dbReference type="Proteomes" id="UP001428290"/>
    </source>
</evidence>
<dbReference type="NCBIfam" id="TIGR00080">
    <property type="entry name" value="pimt"/>
    <property type="match status" value="1"/>
</dbReference>
<evidence type="ECO:0000256" key="7">
    <source>
        <dbReference type="HAMAP-Rule" id="MF_00090"/>
    </source>
</evidence>
<comment type="caution">
    <text evidence="8">The sequence shown here is derived from an EMBL/GenBank/DDBJ whole genome shotgun (WGS) entry which is preliminary data.</text>
</comment>
<dbReference type="HAMAP" id="MF_00090">
    <property type="entry name" value="PIMT"/>
    <property type="match status" value="1"/>
</dbReference>